<dbReference type="Proteomes" id="UP000014974">
    <property type="component" value="Unassembled WGS sequence"/>
</dbReference>
<evidence type="ECO:0000313" key="2">
    <source>
        <dbReference type="Proteomes" id="UP000014974"/>
    </source>
</evidence>
<comment type="caution">
    <text evidence="1">The sequence shown here is derived from an EMBL/GenBank/DDBJ whole genome shotgun (WGS) entry which is preliminary data.</text>
</comment>
<accession>S7VDM1</accession>
<name>S7VDM1_9BACT</name>
<dbReference type="EMBL" id="ATNM01000116">
    <property type="protein sequence ID" value="EPR67647.1"/>
    <property type="molecule type" value="Genomic_DNA"/>
</dbReference>
<gene>
    <name evidence="1" type="ORF">ADICYQ_3287</name>
</gene>
<protein>
    <submittedName>
        <fullName evidence="1">Uncharacterized protein</fullName>
    </submittedName>
</protein>
<reference evidence="1 2" key="1">
    <citation type="journal article" date="2013" name="Genome Announc.">
        <title>Draft Genome Sequence of Cyclobacterium qasimii Strain M12-11BT, Isolated from Arctic Marine Sediment.</title>
        <authorList>
            <person name="Shivaji S."/>
            <person name="Ara S."/>
            <person name="Singh A."/>
            <person name="Kumar Pinnaka A."/>
        </authorList>
    </citation>
    <scope>NUCLEOTIDE SEQUENCE [LARGE SCALE GENOMIC DNA]</scope>
    <source>
        <strain evidence="1 2">M12-11B</strain>
    </source>
</reference>
<sequence>MSIHFTLRFTYSLDLFGSFLDQAKNEQEGIRVINNLCLKIILRG</sequence>
<proteinExistence type="predicted"/>
<organism evidence="1 2">
    <name type="scientific">Cyclobacterium qasimii M12-11B</name>
    <dbReference type="NCBI Taxonomy" id="641524"/>
    <lineage>
        <taxon>Bacteria</taxon>
        <taxon>Pseudomonadati</taxon>
        <taxon>Bacteroidota</taxon>
        <taxon>Cytophagia</taxon>
        <taxon>Cytophagales</taxon>
        <taxon>Cyclobacteriaceae</taxon>
        <taxon>Cyclobacterium</taxon>
    </lineage>
</organism>
<evidence type="ECO:0000313" key="1">
    <source>
        <dbReference type="EMBL" id="EPR67647.1"/>
    </source>
</evidence>
<dbReference type="AlphaFoldDB" id="S7VDM1"/>